<dbReference type="OrthoDB" id="2706144at2"/>
<organism evidence="2 3">
    <name type="scientific">Desulfuribacillus stibiiarsenatis</name>
    <dbReference type="NCBI Taxonomy" id="1390249"/>
    <lineage>
        <taxon>Bacteria</taxon>
        <taxon>Bacillati</taxon>
        <taxon>Bacillota</taxon>
        <taxon>Desulfuribacillia</taxon>
        <taxon>Desulfuribacillales</taxon>
        <taxon>Desulfuribacillaceae</taxon>
        <taxon>Desulfuribacillus</taxon>
    </lineage>
</organism>
<feature type="transmembrane region" description="Helical" evidence="1">
    <location>
        <begin position="29"/>
        <end position="46"/>
    </location>
</feature>
<dbReference type="Pfam" id="PF04307">
    <property type="entry name" value="YdjM"/>
    <property type="match status" value="1"/>
</dbReference>
<dbReference type="RefSeq" id="WP_069701619.1">
    <property type="nucleotide sequence ID" value="NZ_MJAT01000009.1"/>
</dbReference>
<proteinExistence type="predicted"/>
<dbReference type="STRING" id="1390249.BHU72_14795"/>
<feature type="transmembrane region" description="Helical" evidence="1">
    <location>
        <begin position="66"/>
        <end position="84"/>
    </location>
</feature>
<evidence type="ECO:0000256" key="1">
    <source>
        <dbReference type="SAM" id="Phobius"/>
    </source>
</evidence>
<dbReference type="Proteomes" id="UP000095255">
    <property type="component" value="Unassembled WGS sequence"/>
</dbReference>
<name>A0A1E5L7J8_9FIRM</name>
<protein>
    <recommendedName>
        <fullName evidence="4">Metal-dependent hydrolase</fullName>
    </recommendedName>
</protein>
<comment type="caution">
    <text evidence="2">The sequence shown here is derived from an EMBL/GenBank/DDBJ whole genome shotgun (WGS) entry which is preliminary data.</text>
</comment>
<keyword evidence="1" id="KW-0472">Membrane</keyword>
<feature type="transmembrane region" description="Helical" evidence="1">
    <location>
        <begin position="115"/>
        <end position="136"/>
    </location>
</feature>
<evidence type="ECO:0000313" key="3">
    <source>
        <dbReference type="Proteomes" id="UP000095255"/>
    </source>
</evidence>
<sequence length="199" mass="21620">MMGKTHMAVGAAAYAVVVPPPDKPSITELVAWLTGLAVCIIAAIAADVDDPKTYAGKLIMPFIPRWLRPTAFAVVGILAIWHGYNQSNQILMLIGFGFFGAAISRHRNSPTHSPAGLLCACVVVYIYSPMLLIPILTGYSSHLIIDAITEGIPWAWPLPGWFKIPLFKTGGFFDVIVFRYGAVLVFLNQIIGNDISAFF</sequence>
<evidence type="ECO:0000313" key="2">
    <source>
        <dbReference type="EMBL" id="OEH86018.1"/>
    </source>
</evidence>
<feature type="transmembrane region" description="Helical" evidence="1">
    <location>
        <begin position="166"/>
        <end position="187"/>
    </location>
</feature>
<dbReference type="InterPro" id="IPR007404">
    <property type="entry name" value="YdjM-like"/>
</dbReference>
<keyword evidence="3" id="KW-1185">Reference proteome</keyword>
<dbReference type="AlphaFoldDB" id="A0A1E5L7J8"/>
<gene>
    <name evidence="2" type="ORF">BHU72_14795</name>
</gene>
<reference evidence="2 3" key="1">
    <citation type="submission" date="2016-09" db="EMBL/GenBank/DDBJ databases">
        <title>Desulfuribacillus arsenicus sp. nov., an obligately anaerobic, dissimilatory arsenic- and antimonate-reducing bacterium isolated from anoxic sediments.</title>
        <authorList>
            <person name="Abin C.A."/>
            <person name="Hollibaugh J.T."/>
        </authorList>
    </citation>
    <scope>NUCLEOTIDE SEQUENCE [LARGE SCALE GENOMIC DNA]</scope>
    <source>
        <strain evidence="2 3">MLFW-2</strain>
    </source>
</reference>
<dbReference type="EMBL" id="MJAT01000009">
    <property type="protein sequence ID" value="OEH86018.1"/>
    <property type="molecule type" value="Genomic_DNA"/>
</dbReference>
<accession>A0A1E5L7J8</accession>
<evidence type="ECO:0008006" key="4">
    <source>
        <dbReference type="Google" id="ProtNLM"/>
    </source>
</evidence>
<keyword evidence="1" id="KW-1133">Transmembrane helix</keyword>
<keyword evidence="1" id="KW-0812">Transmembrane</keyword>